<evidence type="ECO:0000256" key="4">
    <source>
        <dbReference type="ARBA" id="ARBA00022737"/>
    </source>
</evidence>
<gene>
    <name evidence="9" type="ORF">WBA_LOCUS5729</name>
</gene>
<name>A0A3P7DS72_WUCBA</name>
<dbReference type="GO" id="GO:0005509">
    <property type="term" value="F:calcium ion binding"/>
    <property type="evidence" value="ECO:0007669"/>
    <property type="project" value="InterPro"/>
</dbReference>
<feature type="transmembrane region" description="Helical" evidence="7">
    <location>
        <begin position="91"/>
        <end position="114"/>
    </location>
</feature>
<dbReference type="SMART" id="SM00054">
    <property type="entry name" value="EFh"/>
    <property type="match status" value="2"/>
</dbReference>
<dbReference type="SUPFAM" id="SSF47473">
    <property type="entry name" value="EF-hand"/>
    <property type="match status" value="1"/>
</dbReference>
<dbReference type="Pfam" id="PF13499">
    <property type="entry name" value="EF-hand_7"/>
    <property type="match status" value="1"/>
</dbReference>
<dbReference type="PROSITE" id="PS00018">
    <property type="entry name" value="EF_HAND_1"/>
    <property type="match status" value="2"/>
</dbReference>
<evidence type="ECO:0000256" key="7">
    <source>
        <dbReference type="SAM" id="Phobius"/>
    </source>
</evidence>
<evidence type="ECO:0000313" key="9">
    <source>
        <dbReference type="EMBL" id="VDM12343.1"/>
    </source>
</evidence>
<evidence type="ECO:0000256" key="6">
    <source>
        <dbReference type="ARBA" id="ARBA00023288"/>
    </source>
</evidence>
<dbReference type="Pfam" id="PF13202">
    <property type="entry name" value="EF-hand_5"/>
    <property type="match status" value="1"/>
</dbReference>
<dbReference type="Gene3D" id="1.10.238.10">
    <property type="entry name" value="EF-hand"/>
    <property type="match status" value="1"/>
</dbReference>
<sequence length="118" mass="13735">MHELCETFDQLDINQDGRLSRNEIAVLWKIINVEPTRVELDFIFQEMDPNKTGSISKEDFIRYMSTPPAHHTTLTELERYFRLYDNDGDGAITIGISYIIIYFSPANLIIHFFITAFA</sequence>
<keyword evidence="2" id="KW-0519">Myristate</keyword>
<dbReference type="PANTHER" id="PTHR23055:SF178">
    <property type="entry name" value="NEUROCALCIN HOMOLOG"/>
    <property type="match status" value="1"/>
</dbReference>
<proteinExistence type="inferred from homology"/>
<keyword evidence="3" id="KW-0479">Metal-binding</keyword>
<keyword evidence="4" id="KW-0677">Repeat</keyword>
<dbReference type="PANTHER" id="PTHR23055">
    <property type="entry name" value="CALCIUM BINDING PROTEINS"/>
    <property type="match status" value="1"/>
</dbReference>
<dbReference type="EMBL" id="UYWW01002975">
    <property type="protein sequence ID" value="VDM12343.1"/>
    <property type="molecule type" value="Genomic_DNA"/>
</dbReference>
<dbReference type="InParanoid" id="A0A3P7DS72"/>
<evidence type="ECO:0000313" key="10">
    <source>
        <dbReference type="Proteomes" id="UP000270924"/>
    </source>
</evidence>
<dbReference type="CDD" id="cd00051">
    <property type="entry name" value="EFh"/>
    <property type="match status" value="1"/>
</dbReference>
<protein>
    <recommendedName>
        <fullName evidence="8">EF-hand domain-containing protein</fullName>
    </recommendedName>
</protein>
<dbReference type="OrthoDB" id="343296at2759"/>
<feature type="domain" description="EF-hand" evidence="8">
    <location>
        <begin position="1"/>
        <end position="34"/>
    </location>
</feature>
<evidence type="ECO:0000256" key="2">
    <source>
        <dbReference type="ARBA" id="ARBA00022707"/>
    </source>
</evidence>
<keyword evidence="5" id="KW-0106">Calcium</keyword>
<keyword evidence="10" id="KW-1185">Reference proteome</keyword>
<organism evidence="9 10">
    <name type="scientific">Wuchereria bancrofti</name>
    <dbReference type="NCBI Taxonomy" id="6293"/>
    <lineage>
        <taxon>Eukaryota</taxon>
        <taxon>Metazoa</taxon>
        <taxon>Ecdysozoa</taxon>
        <taxon>Nematoda</taxon>
        <taxon>Chromadorea</taxon>
        <taxon>Rhabditida</taxon>
        <taxon>Spirurina</taxon>
        <taxon>Spiruromorpha</taxon>
        <taxon>Filarioidea</taxon>
        <taxon>Onchocercidae</taxon>
        <taxon>Wuchereria</taxon>
    </lineage>
</organism>
<dbReference type="InterPro" id="IPR002048">
    <property type="entry name" value="EF_hand_dom"/>
</dbReference>
<dbReference type="Proteomes" id="UP000270924">
    <property type="component" value="Unassembled WGS sequence"/>
</dbReference>
<keyword evidence="7" id="KW-0812">Transmembrane</keyword>
<dbReference type="InterPro" id="IPR011992">
    <property type="entry name" value="EF-hand-dom_pair"/>
</dbReference>
<evidence type="ECO:0000256" key="5">
    <source>
        <dbReference type="ARBA" id="ARBA00022837"/>
    </source>
</evidence>
<dbReference type="InterPro" id="IPR028846">
    <property type="entry name" value="Recoverin"/>
</dbReference>
<evidence type="ECO:0000256" key="1">
    <source>
        <dbReference type="ARBA" id="ARBA00006049"/>
    </source>
</evidence>
<accession>A0A3P7DS72</accession>
<feature type="domain" description="EF-hand" evidence="8">
    <location>
        <begin position="35"/>
        <end position="70"/>
    </location>
</feature>
<dbReference type="AlphaFoldDB" id="A0A3P7DS72"/>
<comment type="similarity">
    <text evidence="1">Belongs to the recoverin family.</text>
</comment>
<dbReference type="InterPro" id="IPR018247">
    <property type="entry name" value="EF_Hand_1_Ca_BS"/>
</dbReference>
<keyword evidence="6" id="KW-0449">Lipoprotein</keyword>
<dbReference type="PROSITE" id="PS50222">
    <property type="entry name" value="EF_HAND_2"/>
    <property type="match status" value="2"/>
</dbReference>
<reference evidence="9 10" key="1">
    <citation type="submission" date="2018-11" db="EMBL/GenBank/DDBJ databases">
        <authorList>
            <consortium name="Pathogen Informatics"/>
        </authorList>
    </citation>
    <scope>NUCLEOTIDE SEQUENCE [LARGE SCALE GENOMIC DNA]</scope>
</reference>
<keyword evidence="7" id="KW-0472">Membrane</keyword>
<keyword evidence="7" id="KW-1133">Transmembrane helix</keyword>
<evidence type="ECO:0000256" key="3">
    <source>
        <dbReference type="ARBA" id="ARBA00022723"/>
    </source>
</evidence>
<evidence type="ECO:0000259" key="8">
    <source>
        <dbReference type="PROSITE" id="PS50222"/>
    </source>
</evidence>